<proteinExistence type="inferred from homology"/>
<dbReference type="NCBIfam" id="TIGR03025">
    <property type="entry name" value="EPS_sugtrans"/>
    <property type="match status" value="1"/>
</dbReference>
<feature type="transmembrane region" description="Helical" evidence="7">
    <location>
        <begin position="123"/>
        <end position="141"/>
    </location>
</feature>
<feature type="transmembrane region" description="Helical" evidence="7">
    <location>
        <begin position="147"/>
        <end position="163"/>
    </location>
</feature>
<dbReference type="InterPro" id="IPR003362">
    <property type="entry name" value="Bact_transf"/>
</dbReference>
<dbReference type="Pfam" id="PF13727">
    <property type="entry name" value="CoA_binding_3"/>
    <property type="match status" value="1"/>
</dbReference>
<keyword evidence="5 7" id="KW-1133">Transmembrane helix</keyword>
<dbReference type="Pfam" id="PF02397">
    <property type="entry name" value="Bac_transf"/>
    <property type="match status" value="1"/>
</dbReference>
<comment type="subcellular location">
    <subcellularLocation>
        <location evidence="1">Membrane</location>
        <topology evidence="1">Multi-pass membrane protein</topology>
    </subcellularLocation>
</comment>
<keyword evidence="10" id="KW-1185">Reference proteome</keyword>
<dbReference type="GO" id="GO:0016020">
    <property type="term" value="C:membrane"/>
    <property type="evidence" value="ECO:0007669"/>
    <property type="project" value="UniProtKB-SubCell"/>
</dbReference>
<accession>A0A7I7T1S6</accession>
<dbReference type="Gene3D" id="3.40.50.720">
    <property type="entry name" value="NAD(P)-binding Rossmann-like Domain"/>
    <property type="match status" value="1"/>
</dbReference>
<gene>
    <name evidence="9" type="ORF">MHEL_14650</name>
</gene>
<keyword evidence="6 7" id="KW-0472">Membrane</keyword>
<dbReference type="PANTHER" id="PTHR30576">
    <property type="entry name" value="COLANIC BIOSYNTHESIS UDP-GLUCOSE LIPID CARRIER TRANSFERASE"/>
    <property type="match status" value="1"/>
</dbReference>
<dbReference type="KEGG" id="mhev:MHEL_14650"/>
<feature type="transmembrane region" description="Helical" evidence="7">
    <location>
        <begin position="57"/>
        <end position="78"/>
    </location>
</feature>
<name>A0A7I7T1S6_9MYCO</name>
<evidence type="ECO:0000256" key="7">
    <source>
        <dbReference type="SAM" id="Phobius"/>
    </source>
</evidence>
<feature type="transmembrane region" description="Helical" evidence="7">
    <location>
        <begin position="84"/>
        <end position="102"/>
    </location>
</feature>
<feature type="transmembrane region" description="Helical" evidence="7">
    <location>
        <begin position="327"/>
        <end position="348"/>
    </location>
</feature>
<evidence type="ECO:0000256" key="4">
    <source>
        <dbReference type="ARBA" id="ARBA00022692"/>
    </source>
</evidence>
<dbReference type="EMBL" id="AP022596">
    <property type="protein sequence ID" value="BBY63222.1"/>
    <property type="molecule type" value="Genomic_DNA"/>
</dbReference>
<protein>
    <submittedName>
        <fullName evidence="9">Polyprenyl glycosylphosphotransferase</fullName>
    </submittedName>
</protein>
<keyword evidence="4 7" id="KW-0812">Transmembrane</keyword>
<evidence type="ECO:0000256" key="3">
    <source>
        <dbReference type="ARBA" id="ARBA00022679"/>
    </source>
</evidence>
<evidence type="ECO:0000256" key="1">
    <source>
        <dbReference type="ARBA" id="ARBA00004141"/>
    </source>
</evidence>
<keyword evidence="3 9" id="KW-0808">Transferase</keyword>
<organism evidence="9 10">
    <name type="scientific">Mycolicibacterium helvum</name>
    <dbReference type="NCBI Taxonomy" id="1534349"/>
    <lineage>
        <taxon>Bacteria</taxon>
        <taxon>Bacillati</taxon>
        <taxon>Actinomycetota</taxon>
        <taxon>Actinomycetes</taxon>
        <taxon>Mycobacteriales</taxon>
        <taxon>Mycobacteriaceae</taxon>
        <taxon>Mycolicibacterium</taxon>
    </lineage>
</organism>
<evidence type="ECO:0000313" key="9">
    <source>
        <dbReference type="EMBL" id="BBY63222.1"/>
    </source>
</evidence>
<dbReference type="Proteomes" id="UP000467148">
    <property type="component" value="Chromosome"/>
</dbReference>
<dbReference type="PANTHER" id="PTHR30576:SF10">
    <property type="entry name" value="SLL5057 PROTEIN"/>
    <property type="match status" value="1"/>
</dbReference>
<evidence type="ECO:0000313" key="10">
    <source>
        <dbReference type="Proteomes" id="UP000467148"/>
    </source>
</evidence>
<sequence length="515" mass="55849">MLAEQSDNHISVGNNWVSDVRQNSTSALFDEDSVPALWPEARASQREIRHVRHSKRVIFGDAAIICLMSTVATVLVFAGEPDALLTYALGSAGLAALWMIALGLNGYRARRVVGRRVSECTSVALATLQLFGLIAIGALLLDVDISRSYLAILCPAGLIGLLLNRQHWQRVAAAELSRAEHQVSVLVVGSSRSAADVAATFVRDPSSAYRVVGICTPAGPTARDRSIDVDGQAIPIVGIDQAITDAVRRTGADTVALTATDHLHPTEVRRLIWELDSLSVDLMIAPGLVDIADDRLHSRPVAGMAMFEVTKPQYEGANSAAKRAFDIVFTAIAMIVVAPLFALAALAVRLSSPGPVFYVSERIGIKGTTFKMLKFRSMVADADADVSALISADGTSPLFWKAKDDPRVTRVGKVIRKYSIDELPQFINVLRGDMSVVGPRPQVRREVDSYDYLVRRRLSVKPGLTGLWQVSGRSDLQTEDAVRLDLSYIENWSPIKDLVIIAKTIKTVLKGDGAY</sequence>
<dbReference type="GO" id="GO:0016780">
    <property type="term" value="F:phosphotransferase activity, for other substituted phosphate groups"/>
    <property type="evidence" value="ECO:0007669"/>
    <property type="project" value="TreeGrafter"/>
</dbReference>
<evidence type="ECO:0000256" key="6">
    <source>
        <dbReference type="ARBA" id="ARBA00023136"/>
    </source>
</evidence>
<dbReference type="InterPro" id="IPR017475">
    <property type="entry name" value="EPS_sugar_tfrase"/>
</dbReference>
<dbReference type="RefSeq" id="WP_163746908.1">
    <property type="nucleotide sequence ID" value="NZ_BAABEL010000002.1"/>
</dbReference>
<comment type="similarity">
    <text evidence="2">Belongs to the bacterial sugar transferase family.</text>
</comment>
<evidence type="ECO:0000259" key="8">
    <source>
        <dbReference type="Pfam" id="PF02397"/>
    </source>
</evidence>
<feature type="domain" description="Bacterial sugar transferase" evidence="8">
    <location>
        <begin position="322"/>
        <end position="510"/>
    </location>
</feature>
<evidence type="ECO:0000256" key="5">
    <source>
        <dbReference type="ARBA" id="ARBA00022989"/>
    </source>
</evidence>
<reference evidence="9 10" key="1">
    <citation type="journal article" date="2019" name="Emerg. Microbes Infect.">
        <title>Comprehensive subspecies identification of 175 nontuberculous mycobacteria species based on 7547 genomic profiles.</title>
        <authorList>
            <person name="Matsumoto Y."/>
            <person name="Kinjo T."/>
            <person name="Motooka D."/>
            <person name="Nabeya D."/>
            <person name="Jung N."/>
            <person name="Uechi K."/>
            <person name="Horii T."/>
            <person name="Iida T."/>
            <person name="Fujita J."/>
            <person name="Nakamura S."/>
        </authorList>
    </citation>
    <scope>NUCLEOTIDE SEQUENCE [LARGE SCALE GENOMIC DNA]</scope>
    <source>
        <strain evidence="9 10">JCM 30396</strain>
    </source>
</reference>
<dbReference type="AlphaFoldDB" id="A0A7I7T1S6"/>
<evidence type="ECO:0000256" key="2">
    <source>
        <dbReference type="ARBA" id="ARBA00006464"/>
    </source>
</evidence>